<comment type="caution">
    <text evidence="2">The sequence shown here is derived from an EMBL/GenBank/DDBJ whole genome shotgun (WGS) entry which is preliminary data.</text>
</comment>
<dbReference type="Gene3D" id="3.90.1200.10">
    <property type="match status" value="1"/>
</dbReference>
<protein>
    <recommendedName>
        <fullName evidence="1">Aminoglycoside phosphotransferase domain-containing protein</fullName>
    </recommendedName>
</protein>
<dbReference type="InterPro" id="IPR002575">
    <property type="entry name" value="Aminoglycoside_PTrfase"/>
</dbReference>
<evidence type="ECO:0000313" key="2">
    <source>
        <dbReference type="EMBL" id="GAA0553594.1"/>
    </source>
</evidence>
<accession>A0ABN1DXN7</accession>
<sequence>MWSAVPVSIDQFFGYGPEAPFATNEVFTNRGEQIDRCHRWLIGHSARKWPVPALMDFQRPAVNVLAVAGEGGIGKSTLTRHVADLAVRGELDGLPKNRACAVLDFADPDSSSFESLLMRVRAGLGGLTRSWPAFDVALALYWERKHPGESLAAFLGKGSVDGRRAADQVSGTVDQFLGGFGAISVTYQVLDKLGRTVAHKAKLKSLRNELPALDPILDEPDPDRMLGYMPVLLSADLERARAKRPVLAVCVLDTLEIVQGLPSERGGLEDLVSRLVYLMPNVAFLAASRLPLGWHDPVRALGLTYGGAHRWPDLAGPVQLRLDGFDPVSANEYLTTRLTVDDRPAIDEAVRNRMIAGSGGSPLYLDLSASLYGQYLARGQAPPPEVFGLGFPELVLRTMRDLSETDRDLLRAAALLEAFDADLLQAMLPSIRRRRIEAFTSRPFVRREESVWPAYRLHDNLRRSVLDCDAHTPDGWTLSERREHLQRAINHLAKVALSIWDEEESSSLAERSRRTVAAFLLLLRAAIEQDVVPPVLGDLAYSLSVAGHWQVLASLPAPDAVPELTRLSAVARLTTRGDLNAEDRYQAMQRLVGEHATPESIDPFADYYRWELGTRAHVAGHLNEAIGHLSAITADGSLIGASALFGLADNALRRGDYRQVAELMDKATDEGLDRIRVADMLGHTYIHNARFADAARLFETTLEAAQAAGTPLWEARALRHLALALMWFDPDRTLALVPRARDLNSSVGELIGVAQCDLAASMAHALRGEHVQAADLLESAARQYEELGATGELTPAEAIRVLQYAADGRIDQAMAIATRLAASSQGPQPECLPVWVQVTSWWASIPAPEDAALRWLDSTDTALQRWKEPLDRLRRQHRSVCTPLDVADREAFIPTNRLPGDVLDRTVRSASASPAFDGPPLQHADDGIINGERTVIKLQRRAHERLETALHFEHLRTATGIPAPRLLDYGAVPGGTWWAVLERLPGTHSDQPTLEQQRALGRMLRSWHSHSPAAGLRLDDPGALGVLLGWARRAVPRAYPALAQRLSDACEAMPMTSIHGDVAVGHNALFDGDNLTSVLDPGAVEQGPPMLDLAWALAVDLPHGGSTEPLLEGYGEVDHAALDALLPLMLLRRFIDTFALGLFDTDGQWIARHLRDHYPDLLALVEDELSL</sequence>
<dbReference type="Pfam" id="PF01636">
    <property type="entry name" value="APH"/>
    <property type="match status" value="1"/>
</dbReference>
<dbReference type="InterPro" id="IPR011009">
    <property type="entry name" value="Kinase-like_dom_sf"/>
</dbReference>
<name>A0ABN1DXN7_9ACTN</name>
<gene>
    <name evidence="2" type="ORF">GCM10009546_14580</name>
</gene>
<dbReference type="Proteomes" id="UP001501427">
    <property type="component" value="Unassembled WGS sequence"/>
</dbReference>
<keyword evidence="3" id="KW-1185">Reference proteome</keyword>
<proteinExistence type="predicted"/>
<dbReference type="InterPro" id="IPR011990">
    <property type="entry name" value="TPR-like_helical_dom_sf"/>
</dbReference>
<evidence type="ECO:0000313" key="3">
    <source>
        <dbReference type="Proteomes" id="UP001501427"/>
    </source>
</evidence>
<evidence type="ECO:0000259" key="1">
    <source>
        <dbReference type="Pfam" id="PF01636"/>
    </source>
</evidence>
<dbReference type="PANTHER" id="PTHR21310">
    <property type="entry name" value="AMINOGLYCOSIDE PHOSPHOTRANSFERASE-RELATED-RELATED"/>
    <property type="match status" value="1"/>
</dbReference>
<dbReference type="SUPFAM" id="SSF48452">
    <property type="entry name" value="TPR-like"/>
    <property type="match status" value="1"/>
</dbReference>
<feature type="domain" description="Aminoglycoside phosphotransferase" evidence="1">
    <location>
        <begin position="933"/>
        <end position="1113"/>
    </location>
</feature>
<organism evidence="2 3">
    <name type="scientific">Actinomadura livida</name>
    <dbReference type="NCBI Taxonomy" id="79909"/>
    <lineage>
        <taxon>Bacteria</taxon>
        <taxon>Bacillati</taxon>
        <taxon>Actinomycetota</taxon>
        <taxon>Actinomycetes</taxon>
        <taxon>Streptosporangiales</taxon>
        <taxon>Thermomonosporaceae</taxon>
        <taxon>Actinomadura</taxon>
    </lineage>
</organism>
<reference evidence="2 3" key="1">
    <citation type="journal article" date="2019" name="Int. J. Syst. Evol. Microbiol.">
        <title>The Global Catalogue of Microorganisms (GCM) 10K type strain sequencing project: providing services to taxonomists for standard genome sequencing and annotation.</title>
        <authorList>
            <consortium name="The Broad Institute Genomics Platform"/>
            <consortium name="The Broad Institute Genome Sequencing Center for Infectious Disease"/>
            <person name="Wu L."/>
            <person name="Ma J."/>
        </authorList>
    </citation>
    <scope>NUCLEOTIDE SEQUENCE [LARGE SCALE GENOMIC DNA]</scope>
    <source>
        <strain evidence="2 3">JCM 10667</strain>
    </source>
</reference>
<dbReference type="SUPFAM" id="SSF56112">
    <property type="entry name" value="Protein kinase-like (PK-like)"/>
    <property type="match status" value="1"/>
</dbReference>
<dbReference type="EMBL" id="BAAAHD010000012">
    <property type="protein sequence ID" value="GAA0553594.1"/>
    <property type="molecule type" value="Genomic_DNA"/>
</dbReference>
<dbReference type="InterPro" id="IPR051678">
    <property type="entry name" value="AGP_Transferase"/>
</dbReference>
<dbReference type="Gene3D" id="1.25.40.10">
    <property type="entry name" value="Tetratricopeptide repeat domain"/>
    <property type="match status" value="1"/>
</dbReference>